<accession>A0A8K0G809</accession>
<dbReference type="OrthoDB" id="6628329at2759"/>
<dbReference type="InterPro" id="IPR022048">
    <property type="entry name" value="Envelope_fusion-like"/>
</dbReference>
<gene>
    <name evidence="1" type="ORF">ILUMI_17335</name>
</gene>
<evidence type="ECO:0008006" key="3">
    <source>
        <dbReference type="Google" id="ProtNLM"/>
    </source>
</evidence>
<dbReference type="Pfam" id="PF12259">
    <property type="entry name" value="Baculo_F"/>
    <property type="match status" value="1"/>
</dbReference>
<reference evidence="1" key="1">
    <citation type="submission" date="2019-08" db="EMBL/GenBank/DDBJ databases">
        <title>The genome of the North American firefly Photinus pyralis.</title>
        <authorList>
            <consortium name="Photinus pyralis genome working group"/>
            <person name="Fallon T.R."/>
            <person name="Sander Lower S.E."/>
            <person name="Weng J.-K."/>
        </authorList>
    </citation>
    <scope>NUCLEOTIDE SEQUENCE</scope>
    <source>
        <strain evidence="1">TRF0915ILg1</strain>
        <tissue evidence="1">Whole body</tissue>
    </source>
</reference>
<name>A0A8K0G809_IGNLU</name>
<keyword evidence="2" id="KW-1185">Reference proteome</keyword>
<sequence length="402" mass="45836">MLKTANTSMNTLQVDGNSLHDLLNQQVPVVSATIENFDKSLRQLYSNEERIQTTIKSINKAINTIQEEAYGLLEDVYFSVSILHDLIDHTRTAILLAKAKILDTSILERKKLLEELGVIAASSTKTVVPITPNDKTLPFYISIIDISACQLNKNIIFVLKVSLVDPKQYTLYHFYSLPAPTKQDDLFSTITPISDVMAISDDNTQMFYPYNCKTITDNDKICYTGYLQTINEDSQCEIQQIIHSGNYGMCQPHIIKTNEVKLQKLYSTTKWLLFIPKTINIVERCPEKETNYSKLSISGSITLEHKCNLFVGIFQLSPDVLNTSTAHNIIYLPSIEFDCCEDSITSHLEDIPYLKLQHLSLDNLNEAKSHLTDIKNTLDNMKKPFLRRHIPWVAYNYIRNLS</sequence>
<comment type="caution">
    <text evidence="1">The sequence shown here is derived from an EMBL/GenBank/DDBJ whole genome shotgun (WGS) entry which is preliminary data.</text>
</comment>
<organism evidence="1 2">
    <name type="scientific">Ignelater luminosus</name>
    <name type="common">Cucubano</name>
    <name type="synonym">Pyrophorus luminosus</name>
    <dbReference type="NCBI Taxonomy" id="2038154"/>
    <lineage>
        <taxon>Eukaryota</taxon>
        <taxon>Metazoa</taxon>
        <taxon>Ecdysozoa</taxon>
        <taxon>Arthropoda</taxon>
        <taxon>Hexapoda</taxon>
        <taxon>Insecta</taxon>
        <taxon>Pterygota</taxon>
        <taxon>Neoptera</taxon>
        <taxon>Endopterygota</taxon>
        <taxon>Coleoptera</taxon>
        <taxon>Polyphaga</taxon>
        <taxon>Elateriformia</taxon>
        <taxon>Elateroidea</taxon>
        <taxon>Elateridae</taxon>
        <taxon>Agrypninae</taxon>
        <taxon>Pyrophorini</taxon>
        <taxon>Ignelater</taxon>
    </lineage>
</organism>
<evidence type="ECO:0000313" key="1">
    <source>
        <dbReference type="EMBL" id="KAF2888838.1"/>
    </source>
</evidence>
<protein>
    <recommendedName>
        <fullName evidence="3">Envelope fusion protein</fullName>
    </recommendedName>
</protein>
<dbReference type="EMBL" id="VTPC01073361">
    <property type="protein sequence ID" value="KAF2888838.1"/>
    <property type="molecule type" value="Genomic_DNA"/>
</dbReference>
<proteinExistence type="predicted"/>
<dbReference type="Proteomes" id="UP000801492">
    <property type="component" value="Unassembled WGS sequence"/>
</dbReference>
<evidence type="ECO:0000313" key="2">
    <source>
        <dbReference type="Proteomes" id="UP000801492"/>
    </source>
</evidence>
<dbReference type="AlphaFoldDB" id="A0A8K0G809"/>